<dbReference type="PhylomeDB" id="A0A0G4EID2"/>
<evidence type="ECO:0000313" key="2">
    <source>
        <dbReference type="Proteomes" id="UP000041254"/>
    </source>
</evidence>
<protein>
    <submittedName>
        <fullName evidence="1">Uncharacterized protein</fullName>
    </submittedName>
</protein>
<dbReference type="EMBL" id="CDMY01000238">
    <property type="protein sequence ID" value="CEL95763.1"/>
    <property type="molecule type" value="Genomic_DNA"/>
</dbReference>
<organism evidence="1 2">
    <name type="scientific">Vitrella brassicaformis (strain CCMP3155)</name>
    <dbReference type="NCBI Taxonomy" id="1169540"/>
    <lineage>
        <taxon>Eukaryota</taxon>
        <taxon>Sar</taxon>
        <taxon>Alveolata</taxon>
        <taxon>Colpodellida</taxon>
        <taxon>Vitrellaceae</taxon>
        <taxon>Vitrella</taxon>
    </lineage>
</organism>
<dbReference type="VEuPathDB" id="CryptoDB:Vbra_5001"/>
<name>A0A0G4EID2_VITBC</name>
<proteinExistence type="predicted"/>
<reference evidence="1 2" key="1">
    <citation type="submission" date="2014-11" db="EMBL/GenBank/DDBJ databases">
        <authorList>
            <person name="Zhu J."/>
            <person name="Qi W."/>
            <person name="Song R."/>
        </authorList>
    </citation>
    <scope>NUCLEOTIDE SEQUENCE [LARGE SCALE GENOMIC DNA]</scope>
</reference>
<gene>
    <name evidence="1" type="ORF">Vbra_5001</name>
</gene>
<dbReference type="InParanoid" id="A0A0G4EID2"/>
<dbReference type="AlphaFoldDB" id="A0A0G4EID2"/>
<keyword evidence="2" id="KW-1185">Reference proteome</keyword>
<accession>A0A0G4EID2</accession>
<evidence type="ECO:0000313" key="1">
    <source>
        <dbReference type="EMBL" id="CEL95763.1"/>
    </source>
</evidence>
<sequence>MTKGMVNAALQGGRRYSHAKHYCRVCRNGDSDHRASDCPFLRAHLSGGRCFGYHQTSPEFGRQIRQTRVMRPSSTGAAGRGIYFAIRPEETEGKARHKGCMVKAEIRMNNPKHVWQALSPNETYASLAAQGHDGVIVHGYKSGVEIVVYHAEQVNVLRVHRRRQ</sequence>
<dbReference type="OrthoDB" id="448495at2759"/>
<dbReference type="Proteomes" id="UP000041254">
    <property type="component" value="Unassembled WGS sequence"/>
</dbReference>